<sequence>MLLCQVLCTPGMQTPLAVDAQADALQMWIDELLESTEWFSQSAAKVGAKEEYVRRVDRDLTGVIPADESSGKASVG</sequence>
<evidence type="ECO:0000313" key="1">
    <source>
        <dbReference type="EMBL" id="QDU96997.1"/>
    </source>
</evidence>
<dbReference type="KEGG" id="lcre:Pla8534_48220"/>
<gene>
    <name evidence="1" type="ORF">Pla8534_48220</name>
</gene>
<organism evidence="1 2">
    <name type="scientific">Lignipirellula cremea</name>
    <dbReference type="NCBI Taxonomy" id="2528010"/>
    <lineage>
        <taxon>Bacteria</taxon>
        <taxon>Pseudomonadati</taxon>
        <taxon>Planctomycetota</taxon>
        <taxon>Planctomycetia</taxon>
        <taxon>Pirellulales</taxon>
        <taxon>Pirellulaceae</taxon>
        <taxon>Lignipirellula</taxon>
    </lineage>
</organism>
<dbReference type="EMBL" id="CP036433">
    <property type="protein sequence ID" value="QDU96997.1"/>
    <property type="molecule type" value="Genomic_DNA"/>
</dbReference>
<protein>
    <submittedName>
        <fullName evidence="1">Uncharacterized protein</fullName>
    </submittedName>
</protein>
<evidence type="ECO:0000313" key="2">
    <source>
        <dbReference type="Proteomes" id="UP000317648"/>
    </source>
</evidence>
<name>A0A518DYS2_9BACT</name>
<reference evidence="1 2" key="1">
    <citation type="submission" date="2019-02" db="EMBL/GenBank/DDBJ databases">
        <title>Deep-cultivation of Planctomycetes and their phenomic and genomic characterization uncovers novel biology.</title>
        <authorList>
            <person name="Wiegand S."/>
            <person name="Jogler M."/>
            <person name="Boedeker C."/>
            <person name="Pinto D."/>
            <person name="Vollmers J."/>
            <person name="Rivas-Marin E."/>
            <person name="Kohn T."/>
            <person name="Peeters S.H."/>
            <person name="Heuer A."/>
            <person name="Rast P."/>
            <person name="Oberbeckmann S."/>
            <person name="Bunk B."/>
            <person name="Jeske O."/>
            <person name="Meyerdierks A."/>
            <person name="Storesund J.E."/>
            <person name="Kallscheuer N."/>
            <person name="Luecker S."/>
            <person name="Lage O.M."/>
            <person name="Pohl T."/>
            <person name="Merkel B.J."/>
            <person name="Hornburger P."/>
            <person name="Mueller R.-W."/>
            <person name="Bruemmer F."/>
            <person name="Labrenz M."/>
            <person name="Spormann A.M."/>
            <person name="Op den Camp H."/>
            <person name="Overmann J."/>
            <person name="Amann R."/>
            <person name="Jetten M.S.M."/>
            <person name="Mascher T."/>
            <person name="Medema M.H."/>
            <person name="Devos D.P."/>
            <person name="Kaster A.-K."/>
            <person name="Ovreas L."/>
            <person name="Rohde M."/>
            <person name="Galperin M.Y."/>
            <person name="Jogler C."/>
        </authorList>
    </citation>
    <scope>NUCLEOTIDE SEQUENCE [LARGE SCALE GENOMIC DNA]</scope>
    <source>
        <strain evidence="1 2">Pla85_3_4</strain>
    </source>
</reference>
<proteinExistence type="predicted"/>
<keyword evidence="2" id="KW-1185">Reference proteome</keyword>
<dbReference type="Proteomes" id="UP000317648">
    <property type="component" value="Chromosome"/>
</dbReference>
<dbReference type="AlphaFoldDB" id="A0A518DYS2"/>
<accession>A0A518DYS2</accession>
<dbReference type="RefSeq" id="WP_145055768.1">
    <property type="nucleotide sequence ID" value="NZ_CP036433.1"/>
</dbReference>